<dbReference type="InterPro" id="IPR036890">
    <property type="entry name" value="HATPase_C_sf"/>
</dbReference>
<dbReference type="Pfam" id="PF13589">
    <property type="entry name" value="HATPase_c_3"/>
    <property type="match status" value="1"/>
</dbReference>
<protein>
    <recommendedName>
        <fullName evidence="3">Histidine kinase-, DNA gyrase B-, and HSP90-like ATPase</fullName>
    </recommendedName>
</protein>
<dbReference type="Gene3D" id="3.30.565.10">
    <property type="entry name" value="Histidine kinase-like ATPase, C-terminal domain"/>
    <property type="match status" value="1"/>
</dbReference>
<evidence type="ECO:0000313" key="1">
    <source>
        <dbReference type="EMBL" id="MBB5219922.1"/>
    </source>
</evidence>
<comment type="caution">
    <text evidence="1">The sequence shown here is derived from an EMBL/GenBank/DDBJ whole genome shotgun (WGS) entry which is preliminary data.</text>
</comment>
<gene>
    <name evidence="1" type="ORF">HNP77_002311</name>
</gene>
<organism evidence="1 2">
    <name type="scientific">Treponema rectale</name>
    <dbReference type="NCBI Taxonomy" id="744512"/>
    <lineage>
        <taxon>Bacteria</taxon>
        <taxon>Pseudomonadati</taxon>
        <taxon>Spirochaetota</taxon>
        <taxon>Spirochaetia</taxon>
        <taxon>Spirochaetales</taxon>
        <taxon>Treponemataceae</taxon>
        <taxon>Treponema</taxon>
    </lineage>
</organism>
<keyword evidence="2" id="KW-1185">Reference proteome</keyword>
<accession>A0A840SKP5</accession>
<dbReference type="EMBL" id="JACHFR010000004">
    <property type="protein sequence ID" value="MBB5219922.1"/>
    <property type="molecule type" value="Genomic_DNA"/>
</dbReference>
<reference evidence="1 2" key="1">
    <citation type="submission" date="2020-08" db="EMBL/GenBank/DDBJ databases">
        <title>Genomic Encyclopedia of Type Strains, Phase IV (KMG-IV): sequencing the most valuable type-strain genomes for metagenomic binning, comparative biology and taxonomic classification.</title>
        <authorList>
            <person name="Goeker M."/>
        </authorList>
    </citation>
    <scope>NUCLEOTIDE SEQUENCE [LARGE SCALE GENOMIC DNA]</scope>
    <source>
        <strain evidence="1 2">DSM 103679</strain>
    </source>
</reference>
<dbReference type="Proteomes" id="UP000578697">
    <property type="component" value="Unassembled WGS sequence"/>
</dbReference>
<sequence>MAKKINIRPTTGVYATYKNIRYEPWTAIAEFVDNATQSYYDHVEELERTKDWKNLRIEIQYKKDSYGNYELTICDNAFGMNFKDFQRAIILDSKPQIATRSEFGMGLKTSACWFGNNWSVETVELNSGKKFFAQVDVESLSKTKDEEIEFTETECDLHEHGTTIHIWNLNRSLAGRQIQKTKDQLRGIYRRDLQSEKIKISYNDEYLTYETPEIYKEALPGGNFKEWKEPLDFDIFDERKQKYHVTGFMALLETGSTYGAGFTLLRRGRVIIGGYENCYRPKDVFSSSNTYVYQRLFGELNLDNFPVTQTKDSFDWYNNGLEESLINKLVEVTKDYKRKASEYNNTNKKNQGNPVNIGIDNKTLSDFSNAGVIQNVNVNPVENDSSQAEERTQISFASESKDNSLFPDIEEIPIIGNENTKISFDISGRKYILNYSIKKDDSESKWLVVSPQKDNKDALEFDVDWNIAHPFFKHYFENQEIFDSMKKFVFALVLSEIEATYTSSNDKKIEPWDIREKMNETLKAVIRS</sequence>
<dbReference type="RefSeq" id="WP_184653489.1">
    <property type="nucleotide sequence ID" value="NZ_JACHFR010000004.1"/>
</dbReference>
<evidence type="ECO:0000313" key="2">
    <source>
        <dbReference type="Proteomes" id="UP000578697"/>
    </source>
</evidence>
<name>A0A840SKP5_9SPIR</name>
<proteinExistence type="predicted"/>
<dbReference type="AlphaFoldDB" id="A0A840SKP5"/>
<dbReference type="SUPFAM" id="SSF55874">
    <property type="entry name" value="ATPase domain of HSP90 chaperone/DNA topoisomerase II/histidine kinase"/>
    <property type="match status" value="1"/>
</dbReference>
<evidence type="ECO:0008006" key="3">
    <source>
        <dbReference type="Google" id="ProtNLM"/>
    </source>
</evidence>